<dbReference type="InterPro" id="IPR013022">
    <property type="entry name" value="Xyl_isomerase-like_TIM-brl"/>
</dbReference>
<dbReference type="Pfam" id="PF01261">
    <property type="entry name" value="AP_endonuc_2"/>
    <property type="match status" value="1"/>
</dbReference>
<dbReference type="SUPFAM" id="SSF51658">
    <property type="entry name" value="Xylose isomerase-like"/>
    <property type="match status" value="1"/>
</dbReference>
<proteinExistence type="predicted"/>
<evidence type="ECO:0000259" key="1">
    <source>
        <dbReference type="Pfam" id="PF01261"/>
    </source>
</evidence>
<accession>A0A2M7E8Q0</accession>
<comment type="caution">
    <text evidence="2">The sequence shown here is derived from an EMBL/GenBank/DDBJ whole genome shotgun (WGS) entry which is preliminary data.</text>
</comment>
<evidence type="ECO:0000313" key="2">
    <source>
        <dbReference type="EMBL" id="PIV64122.1"/>
    </source>
</evidence>
<dbReference type="InterPro" id="IPR036237">
    <property type="entry name" value="Xyl_isomerase-like_sf"/>
</dbReference>
<feature type="domain" description="Xylose isomerase-like TIM barrel" evidence="1">
    <location>
        <begin position="27"/>
        <end position="294"/>
    </location>
</feature>
<dbReference type="AlphaFoldDB" id="A0A2M7E8Q0"/>
<dbReference type="Gene3D" id="3.20.20.150">
    <property type="entry name" value="Divalent-metal-dependent TIM barrel enzymes"/>
    <property type="match status" value="1"/>
</dbReference>
<gene>
    <name evidence="2" type="ORF">COS11_03820</name>
</gene>
<name>A0A2M7E8Q0_9BACT</name>
<reference evidence="3" key="1">
    <citation type="submission" date="2017-09" db="EMBL/GenBank/DDBJ databases">
        <title>Depth-based differentiation of microbial function through sediment-hosted aquifers and enrichment of novel symbionts in the deep terrestrial subsurface.</title>
        <authorList>
            <person name="Probst A.J."/>
            <person name="Ladd B."/>
            <person name="Jarett J.K."/>
            <person name="Geller-Mcgrath D.E."/>
            <person name="Sieber C.M.K."/>
            <person name="Emerson J.B."/>
            <person name="Anantharaman K."/>
            <person name="Thomas B.C."/>
            <person name="Malmstrom R."/>
            <person name="Stieglmeier M."/>
            <person name="Klingl A."/>
            <person name="Woyke T."/>
            <person name="Ryan C.M."/>
            <person name="Banfield J.F."/>
        </authorList>
    </citation>
    <scope>NUCLEOTIDE SEQUENCE [LARGE SCALE GENOMIC DNA]</scope>
</reference>
<dbReference type="InterPro" id="IPR050312">
    <property type="entry name" value="IolE/XylAMocC-like"/>
</dbReference>
<evidence type="ECO:0000313" key="3">
    <source>
        <dbReference type="Proteomes" id="UP000228886"/>
    </source>
</evidence>
<dbReference type="EMBL" id="PETL01000187">
    <property type="protein sequence ID" value="PIV64122.1"/>
    <property type="molecule type" value="Genomic_DNA"/>
</dbReference>
<protein>
    <recommendedName>
        <fullName evidence="1">Xylose isomerase-like TIM barrel domain-containing protein</fullName>
    </recommendedName>
</protein>
<dbReference type="Proteomes" id="UP000228886">
    <property type="component" value="Unassembled WGS sequence"/>
</dbReference>
<organism evidence="2 3">
    <name type="scientific">bacterium (Candidatus Ratteibacteria) CG01_land_8_20_14_3_00_40_19</name>
    <dbReference type="NCBI Taxonomy" id="2014290"/>
    <lineage>
        <taxon>Bacteria</taxon>
        <taxon>Candidatus Ratteibacteria</taxon>
    </lineage>
</organism>
<dbReference type="PANTHER" id="PTHR12110:SF53">
    <property type="entry name" value="BLR5974 PROTEIN"/>
    <property type="match status" value="1"/>
</dbReference>
<sequence>MKLGINAAFAACRYPEPEIWLKIVGETLGLRYVQFFSDLIDPKVEKKTKERLCRNTKNAAKKYKVLIHSLFTGTAPHWSHFLLHPDEGMRKDAVGWWENYIHMAPFLGAKAVGSFLGSFSVSDSENPKRKKFLTEELVKTWRHFSSLAKDEGLEYLMFEPMSVPREMPCTISETEKLYERLNEKMAIPTKLCIDVGHGASVSGTGKDRDPYAWIKRFGSRTAVIHLQQTDKKSSRHWPFTKRYNKVGIIRGEKVLEAIGKSGAREILLVIEVFHSFFEPAEYQVLDDLKESVDYWRRWIKR</sequence>
<dbReference type="PANTHER" id="PTHR12110">
    <property type="entry name" value="HYDROXYPYRUVATE ISOMERASE"/>
    <property type="match status" value="1"/>
</dbReference>